<proteinExistence type="predicted"/>
<gene>
    <name evidence="2" type="ORF">EV688_11864</name>
</gene>
<feature type="chain" id="PRO_5020237169" description="Fungalysin/thermolysin propeptide" evidence="1">
    <location>
        <begin position="28"/>
        <end position="408"/>
    </location>
</feature>
<accession>A0A4R2KJM9</accession>
<feature type="signal peptide" evidence="1">
    <location>
        <begin position="1"/>
        <end position="27"/>
    </location>
</feature>
<keyword evidence="3" id="KW-1185">Reference proteome</keyword>
<protein>
    <recommendedName>
        <fullName evidence="4">Fungalysin/thermolysin propeptide</fullName>
    </recommendedName>
</protein>
<dbReference type="OrthoDB" id="5737311at2"/>
<dbReference type="AlphaFoldDB" id="A0A4R2KJM9"/>
<evidence type="ECO:0000313" key="3">
    <source>
        <dbReference type="Proteomes" id="UP000294980"/>
    </source>
</evidence>
<evidence type="ECO:0000256" key="1">
    <source>
        <dbReference type="SAM" id="SignalP"/>
    </source>
</evidence>
<sequence>MPKKSSLKAGFLLAVLVAPMAASTHVAAESSDTYQSQRQAAKQEQARVAETAGVSVMHVDKGTAYTTRMIGVPAELSSVVIYDEKSLEPVLRSLPPYYGFNGNEELRLVGKTTNEIDTVYIVRQYINGIETSADLRLRVDNTSARLIRVDGWLYGGVGVELKSRVSEAAAIDLVVEQIEKRPALMANRSESNSTAQNLKNKHAHQVVPLYRPFGEERQLSLWWGVGIAVEIDTPERHLDGEEPYEWFYVDPEGKVSPWREGNTRAGPTMVCNGAGTSGIRCQQGGITVINAAGQCLNSSLCGSASSPYRIAYDTAAKVEAMWNDLYPGQNFIGDNNLTYGGDLEIKINGSALGTASGWYEAHIYGPNLNRKAGIIIDGGAPNLDEVVAHEMGHGWNALKNWVFPSHGG</sequence>
<organism evidence="2 3">
    <name type="scientific">Chromatocurvus halotolerans</name>
    <dbReference type="NCBI Taxonomy" id="1132028"/>
    <lineage>
        <taxon>Bacteria</taxon>
        <taxon>Pseudomonadati</taxon>
        <taxon>Pseudomonadota</taxon>
        <taxon>Gammaproteobacteria</taxon>
        <taxon>Cellvibrionales</taxon>
        <taxon>Halieaceae</taxon>
        <taxon>Chromatocurvus</taxon>
    </lineage>
</organism>
<reference evidence="2 3" key="1">
    <citation type="submission" date="2019-03" db="EMBL/GenBank/DDBJ databases">
        <title>Genomic Encyclopedia of Type Strains, Phase IV (KMG-IV): sequencing the most valuable type-strain genomes for metagenomic binning, comparative biology and taxonomic classification.</title>
        <authorList>
            <person name="Goeker M."/>
        </authorList>
    </citation>
    <scope>NUCLEOTIDE SEQUENCE [LARGE SCALE GENOMIC DNA]</scope>
    <source>
        <strain evidence="2 3">DSM 23344</strain>
    </source>
</reference>
<name>A0A4R2KJM9_9GAMM</name>
<dbReference type="RefSeq" id="WP_131917697.1">
    <property type="nucleotide sequence ID" value="NZ_QQSW01000022.1"/>
</dbReference>
<evidence type="ECO:0000313" key="2">
    <source>
        <dbReference type="EMBL" id="TCO72637.1"/>
    </source>
</evidence>
<dbReference type="EMBL" id="SLWX01000018">
    <property type="protein sequence ID" value="TCO72637.1"/>
    <property type="molecule type" value="Genomic_DNA"/>
</dbReference>
<dbReference type="Proteomes" id="UP000294980">
    <property type="component" value="Unassembled WGS sequence"/>
</dbReference>
<comment type="caution">
    <text evidence="2">The sequence shown here is derived from an EMBL/GenBank/DDBJ whole genome shotgun (WGS) entry which is preliminary data.</text>
</comment>
<keyword evidence="1" id="KW-0732">Signal</keyword>
<evidence type="ECO:0008006" key="4">
    <source>
        <dbReference type="Google" id="ProtNLM"/>
    </source>
</evidence>